<accession>A0A0D3JSQ6</accession>
<dbReference type="PaxDb" id="2903-EOD26541"/>
<protein>
    <submittedName>
        <fullName evidence="1">Uncharacterized protein</fullName>
    </submittedName>
</protein>
<name>A0A0D3JSQ6_EMIH1</name>
<dbReference type="EnsemblProtists" id="EOD26541">
    <property type="protein sequence ID" value="EOD26541"/>
    <property type="gene ID" value="EMIHUDRAFT_205627"/>
</dbReference>
<dbReference type="HOGENOM" id="CLU_1368453_0_0_1"/>
<organism evidence="1 2">
    <name type="scientific">Emiliania huxleyi (strain CCMP1516)</name>
    <dbReference type="NCBI Taxonomy" id="280463"/>
    <lineage>
        <taxon>Eukaryota</taxon>
        <taxon>Haptista</taxon>
        <taxon>Haptophyta</taxon>
        <taxon>Prymnesiophyceae</taxon>
        <taxon>Isochrysidales</taxon>
        <taxon>Noelaerhabdaceae</taxon>
        <taxon>Emiliania</taxon>
    </lineage>
</organism>
<dbReference type="Proteomes" id="UP000013827">
    <property type="component" value="Unassembled WGS sequence"/>
</dbReference>
<evidence type="ECO:0000313" key="2">
    <source>
        <dbReference type="Proteomes" id="UP000013827"/>
    </source>
</evidence>
<proteinExistence type="predicted"/>
<dbReference type="AlphaFoldDB" id="A0A0D3JSQ6"/>
<evidence type="ECO:0000313" key="1">
    <source>
        <dbReference type="EnsemblProtists" id="EOD26541"/>
    </source>
</evidence>
<dbReference type="GeneID" id="17272087"/>
<reference evidence="1" key="2">
    <citation type="submission" date="2024-10" db="UniProtKB">
        <authorList>
            <consortium name="EnsemblProtists"/>
        </authorList>
    </citation>
    <scope>IDENTIFICATION</scope>
</reference>
<dbReference type="KEGG" id="ehx:EMIHUDRAFT_205627"/>
<dbReference type="RefSeq" id="XP_005778970.1">
    <property type="nucleotide sequence ID" value="XM_005778913.1"/>
</dbReference>
<reference evidence="2" key="1">
    <citation type="journal article" date="2013" name="Nature">
        <title>Pan genome of the phytoplankton Emiliania underpins its global distribution.</title>
        <authorList>
            <person name="Read B.A."/>
            <person name="Kegel J."/>
            <person name="Klute M.J."/>
            <person name="Kuo A."/>
            <person name="Lefebvre S.C."/>
            <person name="Maumus F."/>
            <person name="Mayer C."/>
            <person name="Miller J."/>
            <person name="Monier A."/>
            <person name="Salamov A."/>
            <person name="Young J."/>
            <person name="Aguilar M."/>
            <person name="Claverie J.M."/>
            <person name="Frickenhaus S."/>
            <person name="Gonzalez K."/>
            <person name="Herman E.K."/>
            <person name="Lin Y.C."/>
            <person name="Napier J."/>
            <person name="Ogata H."/>
            <person name="Sarno A.F."/>
            <person name="Shmutz J."/>
            <person name="Schroeder D."/>
            <person name="de Vargas C."/>
            <person name="Verret F."/>
            <person name="von Dassow P."/>
            <person name="Valentin K."/>
            <person name="Van de Peer Y."/>
            <person name="Wheeler G."/>
            <person name="Dacks J.B."/>
            <person name="Delwiche C.F."/>
            <person name="Dyhrman S.T."/>
            <person name="Glockner G."/>
            <person name="John U."/>
            <person name="Richards T."/>
            <person name="Worden A.Z."/>
            <person name="Zhang X."/>
            <person name="Grigoriev I.V."/>
            <person name="Allen A.E."/>
            <person name="Bidle K."/>
            <person name="Borodovsky M."/>
            <person name="Bowler C."/>
            <person name="Brownlee C."/>
            <person name="Cock J.M."/>
            <person name="Elias M."/>
            <person name="Gladyshev V.N."/>
            <person name="Groth M."/>
            <person name="Guda C."/>
            <person name="Hadaegh A."/>
            <person name="Iglesias-Rodriguez M.D."/>
            <person name="Jenkins J."/>
            <person name="Jones B.M."/>
            <person name="Lawson T."/>
            <person name="Leese F."/>
            <person name="Lindquist E."/>
            <person name="Lobanov A."/>
            <person name="Lomsadze A."/>
            <person name="Malik S.B."/>
            <person name="Marsh M.E."/>
            <person name="Mackinder L."/>
            <person name="Mock T."/>
            <person name="Mueller-Roeber B."/>
            <person name="Pagarete A."/>
            <person name="Parker M."/>
            <person name="Probert I."/>
            <person name="Quesneville H."/>
            <person name="Raines C."/>
            <person name="Rensing S.A."/>
            <person name="Riano-Pachon D.M."/>
            <person name="Richier S."/>
            <person name="Rokitta S."/>
            <person name="Shiraiwa Y."/>
            <person name="Soanes D.M."/>
            <person name="van der Giezen M."/>
            <person name="Wahlund T.M."/>
            <person name="Williams B."/>
            <person name="Wilson W."/>
            <person name="Wolfe G."/>
            <person name="Wurch L.L."/>
        </authorList>
    </citation>
    <scope>NUCLEOTIDE SEQUENCE</scope>
</reference>
<sequence length="200" mass="20947">MQTDGEPPITVVEADGEPPVTVVEANGDEPPVTVVEVVAVEVLAPAGAVEVLATADAVPVEVLAPAGAVEVLGSSSEAVSAATSDACVCSECKKVHPQSSFSKTQWSKPVEQRRCKSCIGAGKWMLLDGTAVLLLPMLLVAIRREQNPIYRRPNVDSLLLLLAFLWKARMAASPHPMVLTVSVSGASPPAFAVDGREVGW</sequence>
<keyword evidence="2" id="KW-1185">Reference proteome</keyword>